<dbReference type="RefSeq" id="WP_182802215.1">
    <property type="nucleotide sequence ID" value="NZ_CP060007.1"/>
</dbReference>
<keyword evidence="1" id="KW-0472">Membrane</keyword>
<dbReference type="Proteomes" id="UP000515344">
    <property type="component" value="Chromosome"/>
</dbReference>
<dbReference type="EMBL" id="CP060007">
    <property type="protein sequence ID" value="QNA43953.1"/>
    <property type="molecule type" value="Genomic_DNA"/>
</dbReference>
<feature type="transmembrane region" description="Helical" evidence="1">
    <location>
        <begin position="171"/>
        <end position="191"/>
    </location>
</feature>
<evidence type="ECO:0000256" key="1">
    <source>
        <dbReference type="SAM" id="Phobius"/>
    </source>
</evidence>
<dbReference type="AlphaFoldDB" id="A0A7G5XEQ0"/>
<dbReference type="InterPro" id="IPR025367">
    <property type="entry name" value="DUF4271"/>
</dbReference>
<gene>
    <name evidence="3" type="ORF">H4075_18035</name>
</gene>
<keyword evidence="1" id="KW-1133">Transmembrane helix</keyword>
<feature type="signal peptide" evidence="2">
    <location>
        <begin position="1"/>
        <end position="17"/>
    </location>
</feature>
<keyword evidence="1" id="KW-0812">Transmembrane</keyword>
<reference evidence="4" key="1">
    <citation type="submission" date="2020-08" db="EMBL/GenBank/DDBJ databases">
        <title>Lacibacter sp. S13-6-6 genome sequencing.</title>
        <authorList>
            <person name="Jin L."/>
        </authorList>
    </citation>
    <scope>NUCLEOTIDE SEQUENCE [LARGE SCALE GENOMIC DNA]</scope>
    <source>
        <strain evidence="4">S13-6-6</strain>
    </source>
</reference>
<feature type="transmembrane region" description="Helical" evidence="1">
    <location>
        <begin position="90"/>
        <end position="112"/>
    </location>
</feature>
<evidence type="ECO:0000313" key="3">
    <source>
        <dbReference type="EMBL" id="QNA43953.1"/>
    </source>
</evidence>
<accession>A0A7G5XEQ0</accession>
<feature type="transmembrane region" description="Helical" evidence="1">
    <location>
        <begin position="270"/>
        <end position="294"/>
    </location>
</feature>
<feature type="chain" id="PRO_5028808891" evidence="2">
    <location>
        <begin position="18"/>
        <end position="298"/>
    </location>
</feature>
<feature type="transmembrane region" description="Helical" evidence="1">
    <location>
        <begin position="211"/>
        <end position="232"/>
    </location>
</feature>
<organism evidence="3 4">
    <name type="scientific">Lacibacter sediminis</name>
    <dbReference type="NCBI Taxonomy" id="2760713"/>
    <lineage>
        <taxon>Bacteria</taxon>
        <taxon>Pseudomonadati</taxon>
        <taxon>Bacteroidota</taxon>
        <taxon>Chitinophagia</taxon>
        <taxon>Chitinophagales</taxon>
        <taxon>Chitinophagaceae</taxon>
        <taxon>Lacibacter</taxon>
    </lineage>
</organism>
<proteinExistence type="predicted"/>
<protein>
    <submittedName>
        <fullName evidence="3">DUF4271 domain-containing protein</fullName>
    </submittedName>
</protein>
<evidence type="ECO:0000256" key="2">
    <source>
        <dbReference type="SAM" id="SignalP"/>
    </source>
</evidence>
<sequence>MRFILFLLLLSVQFTVAAQDTSVVQRKPDSVSVTAPVVVAKDTVQQLQTVPFVSFDSCYKAILAKSRLNLFAKPQFQIEKEKQVESRDWLFYYILGIALLFGLLRITYLRYFSDMFRVFFRTSLRVNQIREQLVQSGLQSLLFNLFFAVAAGTYVYLLISYFDVSVKLPDLFIPLVTTAAIALMYLGKYVFLQVSGWLFGMKNAAETYSFIVFLINKIVGIVLLPFLFVIAFAEKELAGIAITISLVVIIGLFLYRFLRAYRPVQAEIKVGRFHFFIFFMAFEIAPLLVIYKLILGFL</sequence>
<name>A0A7G5XEQ0_9BACT</name>
<keyword evidence="2" id="KW-0732">Signal</keyword>
<feature type="transmembrane region" description="Helical" evidence="1">
    <location>
        <begin position="133"/>
        <end position="159"/>
    </location>
</feature>
<dbReference type="Pfam" id="PF14093">
    <property type="entry name" value="DUF4271"/>
    <property type="match status" value="1"/>
</dbReference>
<keyword evidence="4" id="KW-1185">Reference proteome</keyword>
<evidence type="ECO:0000313" key="4">
    <source>
        <dbReference type="Proteomes" id="UP000515344"/>
    </source>
</evidence>
<feature type="transmembrane region" description="Helical" evidence="1">
    <location>
        <begin position="238"/>
        <end position="258"/>
    </location>
</feature>
<dbReference type="KEGG" id="lacs:H4075_18035"/>